<sequence>MRKVGSTLRGYRDVMSPASLRPLVHSLARVWAGWAEATTPGTAEKRAVLARRWEELPFGARTPEQLLGRLAVGCEGTHGVFPRCNLTCSPCYHSADANKVRVDGDHTVAEVRRQMATFRSRRGPRAHAQLIGGEVSLLDPDAHAAALLAMRGAGREPMSMTHGDFDPDYLAAVVTAPDGSLRLPRVSFAGHFDSLMRGRRGAVRPRSEAELDGHRRGFVEMFEDLRSRTGLRYYLAHNMTVTEANLPEVAHVARSVSRMGYQMMSFQPAALVGDERRWPTEGRGVGIDDVWSELETGMRQTLPWQAAQMGDPRCNRTAFGVLVGEAWVPFLDPASPPDLAARDLYLTHYGALSLDASRPGIVVATLGRALLRRPWHAAIAAGWAARAVRRAGGPLHVVRCLVRGQVSGLTFVVHAFMDADVVAEAERHTAAGTVPSRPDVRAAQERLAACSYHMAHPDTGELVPACVQHGVLDPAENARLAVLLPLPTVRQGAR</sequence>
<dbReference type="SUPFAM" id="SSF102114">
    <property type="entry name" value="Radical SAM enzymes"/>
    <property type="match status" value="1"/>
</dbReference>
<gene>
    <name evidence="1" type="ORF">AVDCRST_MAG32-2797</name>
</gene>
<organism evidence="1">
    <name type="scientific">uncultured Nocardioides sp</name>
    <dbReference type="NCBI Taxonomy" id="198441"/>
    <lineage>
        <taxon>Bacteria</taxon>
        <taxon>Bacillati</taxon>
        <taxon>Actinomycetota</taxon>
        <taxon>Actinomycetes</taxon>
        <taxon>Propionibacteriales</taxon>
        <taxon>Nocardioidaceae</taxon>
        <taxon>Nocardioides</taxon>
        <taxon>environmental samples</taxon>
    </lineage>
</organism>
<accession>A0A6J4NUD3</accession>
<evidence type="ECO:0000313" key="1">
    <source>
        <dbReference type="EMBL" id="CAA9397936.1"/>
    </source>
</evidence>
<dbReference type="InterPro" id="IPR058240">
    <property type="entry name" value="rSAM_sf"/>
</dbReference>
<name>A0A6J4NUD3_9ACTN</name>
<proteinExistence type="predicted"/>
<dbReference type="EMBL" id="CADCUM010000107">
    <property type="protein sequence ID" value="CAA9397936.1"/>
    <property type="molecule type" value="Genomic_DNA"/>
</dbReference>
<protein>
    <submittedName>
        <fullName evidence="1">Radical SAM domain protein</fullName>
    </submittedName>
</protein>
<reference evidence="1" key="1">
    <citation type="submission" date="2020-02" db="EMBL/GenBank/DDBJ databases">
        <authorList>
            <person name="Meier V. D."/>
        </authorList>
    </citation>
    <scope>NUCLEOTIDE SEQUENCE</scope>
    <source>
        <strain evidence="1">AVDCRST_MAG32</strain>
    </source>
</reference>
<dbReference type="AlphaFoldDB" id="A0A6J4NUD3"/>